<protein>
    <recommendedName>
        <fullName evidence="9">Probable electron transfer flavoprotein subunit alpha</fullName>
    </recommendedName>
</protein>
<dbReference type="SMART" id="SM00893">
    <property type="entry name" value="ETF"/>
    <property type="match status" value="1"/>
</dbReference>
<evidence type="ECO:0000256" key="2">
    <source>
        <dbReference type="ARBA" id="ARBA00005817"/>
    </source>
</evidence>
<organism evidence="12 15">
    <name type="scientific">Aspergillus felis</name>
    <dbReference type="NCBI Taxonomy" id="1287682"/>
    <lineage>
        <taxon>Eukaryota</taxon>
        <taxon>Fungi</taxon>
        <taxon>Dikarya</taxon>
        <taxon>Ascomycota</taxon>
        <taxon>Pezizomycotina</taxon>
        <taxon>Eurotiomycetes</taxon>
        <taxon>Eurotiomycetidae</taxon>
        <taxon>Eurotiales</taxon>
        <taxon>Aspergillaceae</taxon>
        <taxon>Aspergillus</taxon>
        <taxon>Aspergillus subgen. Fumigati</taxon>
    </lineage>
</organism>
<evidence type="ECO:0000313" key="14">
    <source>
        <dbReference type="Proteomes" id="UP000641853"/>
    </source>
</evidence>
<feature type="domain" description="Electron transfer flavoprotein alpha/beta-subunit N-terminal" evidence="11">
    <location>
        <begin position="37"/>
        <end position="222"/>
    </location>
</feature>
<comment type="caution">
    <text evidence="12">The sequence shown here is derived from an EMBL/GenBank/DDBJ whole genome shotgun (WGS) entry which is preliminary data.</text>
</comment>
<dbReference type="SUPFAM" id="SSF52402">
    <property type="entry name" value="Adenine nucleotide alpha hydrolases-like"/>
    <property type="match status" value="1"/>
</dbReference>
<evidence type="ECO:0000259" key="11">
    <source>
        <dbReference type="SMART" id="SM00893"/>
    </source>
</evidence>
<keyword evidence="7 9" id="KW-0249">Electron transport</keyword>
<comment type="function">
    <text evidence="8 9">The electron transfer flavoprotein serves as a specific electron acceptor for several dehydrogenases, including five acyl-CoA dehydrogenases, glutaryl-CoA and sarcosine dehydrogenase. It transfers the electrons to the main mitochondrial respiratory chain via ETF-ubiquinone oxidoreductase (ETF dehydrogenase).</text>
</comment>
<keyword evidence="4 9" id="KW-0813">Transport</keyword>
<evidence type="ECO:0000256" key="1">
    <source>
        <dbReference type="ARBA" id="ARBA00004305"/>
    </source>
</evidence>
<dbReference type="GO" id="GO:0033539">
    <property type="term" value="P:fatty acid beta-oxidation using acyl-CoA dehydrogenase"/>
    <property type="evidence" value="ECO:0007669"/>
    <property type="project" value="TreeGrafter"/>
</dbReference>
<comment type="subunit">
    <text evidence="3 9">Heterodimer of an alpha and a beta subunit.</text>
</comment>
<dbReference type="EMBL" id="JACBAG010001916">
    <property type="protein sequence ID" value="KAF7176046.1"/>
    <property type="molecule type" value="Genomic_DNA"/>
</dbReference>
<evidence type="ECO:0000256" key="7">
    <source>
        <dbReference type="ARBA" id="ARBA00022982"/>
    </source>
</evidence>
<evidence type="ECO:0000313" key="12">
    <source>
        <dbReference type="EMBL" id="KAF7161261.1"/>
    </source>
</evidence>
<dbReference type="AlphaFoldDB" id="A0A8H6PV00"/>
<evidence type="ECO:0000256" key="10">
    <source>
        <dbReference type="PIRSR" id="PIRSR000089-1"/>
    </source>
</evidence>
<feature type="binding site" evidence="10">
    <location>
        <begin position="268"/>
        <end position="269"/>
    </location>
    <ligand>
        <name>FAD</name>
        <dbReference type="ChEBI" id="CHEBI:57692"/>
    </ligand>
</feature>
<dbReference type="FunFam" id="3.40.50.1220:FF:000001">
    <property type="entry name" value="Electron transfer flavoprotein, alpha subunit"/>
    <property type="match status" value="1"/>
</dbReference>
<evidence type="ECO:0000256" key="3">
    <source>
        <dbReference type="ARBA" id="ARBA00011355"/>
    </source>
</evidence>
<dbReference type="Proteomes" id="UP000641853">
    <property type="component" value="Unassembled WGS sequence"/>
</dbReference>
<dbReference type="InterPro" id="IPR014731">
    <property type="entry name" value="ETF_asu_C"/>
</dbReference>
<reference evidence="12" key="1">
    <citation type="submission" date="2020-06" db="EMBL/GenBank/DDBJ databases">
        <title>Draft genome sequences of strains closely related to Aspergillus parafelis and Aspergillus hiratsukae.</title>
        <authorList>
            <person name="Dos Santos R.A.C."/>
            <person name="Rivero-Menendez O."/>
            <person name="Steenwyk J.L."/>
            <person name="Mead M.E."/>
            <person name="Goldman G.H."/>
            <person name="Alastruey-Izquierdo A."/>
            <person name="Rokas A."/>
        </authorList>
    </citation>
    <scope>NUCLEOTIDE SEQUENCE</scope>
    <source>
        <strain evidence="12">CNM-CM5623</strain>
        <strain evidence="13">CNM-CM7691</strain>
    </source>
</reference>
<keyword evidence="5 9" id="KW-0285">Flavoprotein</keyword>
<dbReference type="PANTHER" id="PTHR43153">
    <property type="entry name" value="ELECTRON TRANSFER FLAVOPROTEIN ALPHA"/>
    <property type="match status" value="1"/>
</dbReference>
<dbReference type="PIRSF" id="PIRSF000089">
    <property type="entry name" value="Electra_flavoP_a"/>
    <property type="match status" value="1"/>
</dbReference>
<dbReference type="InterPro" id="IPR033947">
    <property type="entry name" value="ETF_alpha_N"/>
</dbReference>
<dbReference type="InterPro" id="IPR014729">
    <property type="entry name" value="Rossmann-like_a/b/a_fold"/>
</dbReference>
<gene>
    <name evidence="12" type="ORF">CNMCM5623_006878</name>
    <name evidence="13" type="ORF">CNMCM7691_001221</name>
</gene>
<proteinExistence type="inferred from homology"/>
<feature type="binding site" evidence="10">
    <location>
        <position position="320"/>
    </location>
    <ligand>
        <name>FAD</name>
        <dbReference type="ChEBI" id="CHEBI:57692"/>
    </ligand>
</feature>
<comment type="similarity">
    <text evidence="2 9">Belongs to the ETF alpha-subunit/FixB family.</text>
</comment>
<dbReference type="Pfam" id="PF00766">
    <property type="entry name" value="ETF_alpha"/>
    <property type="match status" value="1"/>
</dbReference>
<dbReference type="PANTHER" id="PTHR43153:SF1">
    <property type="entry name" value="ELECTRON TRANSFER FLAVOPROTEIN SUBUNIT ALPHA, MITOCHONDRIAL"/>
    <property type="match status" value="1"/>
</dbReference>
<dbReference type="GO" id="GO:0005759">
    <property type="term" value="C:mitochondrial matrix"/>
    <property type="evidence" value="ECO:0007669"/>
    <property type="project" value="UniProtKB-SubCell"/>
</dbReference>
<name>A0A8H6PV00_9EURO</name>
<evidence type="ECO:0000256" key="4">
    <source>
        <dbReference type="ARBA" id="ARBA00022448"/>
    </source>
</evidence>
<dbReference type="Gene3D" id="3.40.50.1220">
    <property type="entry name" value="TPP-binding domain"/>
    <property type="match status" value="1"/>
</dbReference>
<dbReference type="InterPro" id="IPR014730">
    <property type="entry name" value="ETF_a/b_N"/>
</dbReference>
<dbReference type="EMBL" id="JACBAE010001364">
    <property type="protein sequence ID" value="KAF7161261.1"/>
    <property type="molecule type" value="Genomic_DNA"/>
</dbReference>
<feature type="binding site" evidence="10">
    <location>
        <begin position="282"/>
        <end position="286"/>
    </location>
    <ligand>
        <name>FAD</name>
        <dbReference type="ChEBI" id="CHEBI:57692"/>
    </ligand>
</feature>
<keyword evidence="6 9" id="KW-0274">FAD</keyword>
<sequence length="354" mass="36903">MIPIARHSALRAVRSQFQPLRAFNQPTASALARLLSTLAVLEQRDGKIQNSSLSAIAAAQKLGGSVTAFVAGAGVKGTAAAEAAKIKGLDKVVAVENDAYEKGLPENYAPLLVENIKKGEYTHIIAGHSAFGKSLLPRVAALLDVQQISDITAIESEDIDAAFVRPIYAGNAILTVQSTDPIKVITVRGTAFQGTETEGGSAEIVEGADPKAPAQTEWVSEELTKSERPDLGTASRVVSGGRGLKSKEEFDRIMVPLADALGAAIGASRAAVDSGFADNSLQVGQTGKNVAPQLYLCAGISGAIQHLAGMKDSKVIAAINKDPDAPIFQVADVGLVGDLFEKVPELTEKLKSQA</sequence>
<evidence type="ECO:0000313" key="15">
    <source>
        <dbReference type="Proteomes" id="UP000654922"/>
    </source>
</evidence>
<dbReference type="Pfam" id="PF01012">
    <property type="entry name" value="ETF"/>
    <property type="match status" value="1"/>
</dbReference>
<dbReference type="Proteomes" id="UP000654922">
    <property type="component" value="Unassembled WGS sequence"/>
</dbReference>
<dbReference type="InterPro" id="IPR001308">
    <property type="entry name" value="ETF_a/FixB"/>
</dbReference>
<evidence type="ECO:0000256" key="6">
    <source>
        <dbReference type="ARBA" id="ARBA00022827"/>
    </source>
</evidence>
<dbReference type="Gene3D" id="3.40.50.620">
    <property type="entry name" value="HUPs"/>
    <property type="match status" value="1"/>
</dbReference>
<feature type="binding site" evidence="10">
    <location>
        <position position="242"/>
    </location>
    <ligand>
        <name>FAD</name>
        <dbReference type="ChEBI" id="CHEBI:57692"/>
    </ligand>
</feature>
<keyword evidence="14" id="KW-1185">Reference proteome</keyword>
<dbReference type="FunFam" id="3.40.50.620:FF:000041">
    <property type="entry name" value="Electron transfer flavoprotein alpha subunit"/>
    <property type="match status" value="1"/>
</dbReference>
<evidence type="ECO:0000256" key="5">
    <source>
        <dbReference type="ARBA" id="ARBA00022630"/>
    </source>
</evidence>
<dbReference type="InterPro" id="IPR029035">
    <property type="entry name" value="DHS-like_NAD/FAD-binding_dom"/>
</dbReference>
<evidence type="ECO:0000313" key="13">
    <source>
        <dbReference type="EMBL" id="KAF7176046.1"/>
    </source>
</evidence>
<dbReference type="GO" id="GO:0050660">
    <property type="term" value="F:flavin adenine dinucleotide binding"/>
    <property type="evidence" value="ECO:0007669"/>
    <property type="project" value="InterPro"/>
</dbReference>
<evidence type="ECO:0000256" key="9">
    <source>
        <dbReference type="PIRNR" id="PIRNR000089"/>
    </source>
</evidence>
<dbReference type="OrthoDB" id="1715808at2759"/>
<evidence type="ECO:0000256" key="8">
    <source>
        <dbReference type="ARBA" id="ARBA00025416"/>
    </source>
</evidence>
<comment type="cofactor">
    <cofactor evidence="9 10">
        <name>FAD</name>
        <dbReference type="ChEBI" id="CHEBI:57692"/>
    </cofactor>
    <text evidence="9 10">Binds 1 FAD per dimer.</text>
</comment>
<feature type="binding site" evidence="10">
    <location>
        <begin position="299"/>
        <end position="306"/>
    </location>
    <ligand>
        <name>FAD</name>
        <dbReference type="ChEBI" id="CHEBI:57692"/>
    </ligand>
</feature>
<dbReference type="SUPFAM" id="SSF52467">
    <property type="entry name" value="DHS-like NAD/FAD-binding domain"/>
    <property type="match status" value="1"/>
</dbReference>
<accession>A0A8H6PV00</accession>
<comment type="subcellular location">
    <subcellularLocation>
        <location evidence="1 9">Mitochondrion matrix</location>
    </subcellularLocation>
</comment>
<keyword evidence="9" id="KW-0496">Mitochondrion</keyword>
<dbReference type="GO" id="GO:0009055">
    <property type="term" value="F:electron transfer activity"/>
    <property type="evidence" value="ECO:0007669"/>
    <property type="project" value="InterPro"/>
</dbReference>
<dbReference type="CDD" id="cd01715">
    <property type="entry name" value="ETF_alpha"/>
    <property type="match status" value="1"/>
</dbReference>